<dbReference type="InterPro" id="IPR018966">
    <property type="entry name" value="VTC_domain"/>
</dbReference>
<comment type="caution">
    <text evidence="2">The sequence shown here is derived from an EMBL/GenBank/DDBJ whole genome shotgun (WGS) entry which is preliminary data.</text>
</comment>
<dbReference type="InterPro" id="IPR042267">
    <property type="entry name" value="VTC_sf"/>
</dbReference>
<name>A0A9D2C7G9_9FIRM</name>
<dbReference type="EMBL" id="DXDD01000125">
    <property type="protein sequence ID" value="HIY61015.1"/>
    <property type="molecule type" value="Genomic_DNA"/>
</dbReference>
<reference evidence="2" key="2">
    <citation type="submission" date="2021-04" db="EMBL/GenBank/DDBJ databases">
        <authorList>
            <person name="Gilroy R."/>
        </authorList>
    </citation>
    <scope>NUCLEOTIDE SEQUENCE</scope>
    <source>
        <strain evidence="2">ChiSxjej3B15-24422</strain>
    </source>
</reference>
<evidence type="ECO:0000259" key="1">
    <source>
        <dbReference type="Pfam" id="PF09359"/>
    </source>
</evidence>
<accession>A0A9D2C7G9</accession>
<protein>
    <submittedName>
        <fullName evidence="2">Polyphosphate polymerase domain-containing protein</fullName>
    </submittedName>
</protein>
<evidence type="ECO:0000313" key="3">
    <source>
        <dbReference type="Proteomes" id="UP000824007"/>
    </source>
</evidence>
<dbReference type="AlphaFoldDB" id="A0A9D2C7G9"/>
<organism evidence="2 3">
    <name type="scientific">Candidatus Eisenbergiella pullistercoris</name>
    <dbReference type="NCBI Taxonomy" id="2838555"/>
    <lineage>
        <taxon>Bacteria</taxon>
        <taxon>Bacillati</taxon>
        <taxon>Bacillota</taxon>
        <taxon>Clostridia</taxon>
        <taxon>Lachnospirales</taxon>
        <taxon>Lachnospiraceae</taxon>
        <taxon>Eisenbergiella</taxon>
    </lineage>
</organism>
<dbReference type="Proteomes" id="UP000824007">
    <property type="component" value="Unassembled WGS sequence"/>
</dbReference>
<dbReference type="CDD" id="cd07750">
    <property type="entry name" value="PolyPPase_VTC_like"/>
    <property type="match status" value="1"/>
</dbReference>
<dbReference type="Gene3D" id="3.20.100.30">
    <property type="entry name" value="VTC, catalytic tunnel domain"/>
    <property type="match status" value="1"/>
</dbReference>
<dbReference type="Pfam" id="PF09359">
    <property type="entry name" value="VTC"/>
    <property type="match status" value="1"/>
</dbReference>
<reference evidence="2" key="1">
    <citation type="journal article" date="2021" name="PeerJ">
        <title>Extensive microbial diversity within the chicken gut microbiome revealed by metagenomics and culture.</title>
        <authorList>
            <person name="Gilroy R."/>
            <person name="Ravi A."/>
            <person name="Getino M."/>
            <person name="Pursley I."/>
            <person name="Horton D.L."/>
            <person name="Alikhan N.F."/>
            <person name="Baker D."/>
            <person name="Gharbi K."/>
            <person name="Hall N."/>
            <person name="Watson M."/>
            <person name="Adriaenssens E.M."/>
            <person name="Foster-Nyarko E."/>
            <person name="Jarju S."/>
            <person name="Secka A."/>
            <person name="Antonio M."/>
            <person name="Oren A."/>
            <person name="Chaudhuri R.R."/>
            <person name="La Ragione R."/>
            <person name="Hildebrand F."/>
            <person name="Pallen M.J."/>
        </authorList>
    </citation>
    <scope>NUCLEOTIDE SEQUENCE</scope>
    <source>
        <strain evidence="2">ChiSxjej3B15-24422</strain>
    </source>
</reference>
<gene>
    <name evidence="2" type="ORF">H9831_10120</name>
</gene>
<evidence type="ECO:0000313" key="2">
    <source>
        <dbReference type="EMBL" id="HIY61015.1"/>
    </source>
</evidence>
<feature type="domain" description="VTC" evidence="1">
    <location>
        <begin position="2"/>
        <end position="217"/>
    </location>
</feature>
<sequence length="222" mass="25425">MRHESKHQISLREDLVLSGRLRSLFSHDSYAGEDGSYRITSLYFDTPDDSALREKLDGIGKREKFRLRYYGASPSFIRLEKKFKINGLCGKRSVKMTTEQAQKLLCGEYGFLLESGDPLCAEFYSKLMGKCLRPRTIVRYDREAFVYEPGNVRITLDRSIRTGLGSTDFLNEKLFCAPVLEQGTVLEVKYDAFLPDLVRMAVQIPGRQAVSCSKYALCRRFD</sequence>
<dbReference type="GO" id="GO:0006799">
    <property type="term" value="P:polyphosphate biosynthetic process"/>
    <property type="evidence" value="ECO:0007669"/>
    <property type="project" value="UniProtKB-ARBA"/>
</dbReference>
<proteinExistence type="predicted"/>